<evidence type="ECO:0000313" key="13">
    <source>
        <dbReference type="Proteomes" id="UP000751190"/>
    </source>
</evidence>
<evidence type="ECO:0000256" key="3">
    <source>
        <dbReference type="ARBA" id="ARBA00022664"/>
    </source>
</evidence>
<sequence length="894" mass="93355">MGVPAFFKWLRRRFPKSVWDAAESEDARGAAEPGDVDWTGANPSGFEVDCLYLDMNGVIHACTHPQDRPAPPDQPAMMREICAYVDKLATIARPRRLLVLAIDGVAPRAKMNQQRARRFLAAKEAGLRSSARRKAADEWRALGLPVPEGSGSAAFDHTVITPGTEFMAAVSHALRAHVCARVASHPAWRALTVVLSDASEPGEGEHKIMEYVRTARASAGYDSTQTHVVYGLDADLVLLGLASHEPRWALLREWVPTEKERERASCSICGRAGHGPAACPLGALRAPGASSERVAPLVAHRPFLWLSLWVLREYLEHALRPSAARLPPARADAGAADDAARAPGARARAEPARAPFSLDAALDDLVALSFLAGNDFLPHLPGLEVHSGGMDELLRALGRARAQAAADVADARRSRDEQRRVKAEAAGGPLLVRGELQRAALCAVVEQLAGAEERLLERAAQRASRADAARGAGAARGRAADARPLAPNAAEALGAAAFDERVHGELEALLRAEANADDALAAAPDAGSADDAHGGAGARARAAWYASSLGARFAAQPGAVRALSLAYVRGLAWVSGYYYVGVPSWAWHFAYHYAPFAADIAHALRELSDEAFGALAGAASFELGVPFAPLAQLMAVLPPASAHCVPRAYQPLLSAADSPLAAWYPRTLSLDLRGCTQLWQGVARLPFIDADRLLAELDAVRTELLPTELARNAHQPAVVIASASSALAALAAEALHGARARGARGVPVGFELGLPIVGELRACAQSSPPGAIVLTLALPALPRERLAFGALPGASAPARVLTLDDVAGCVEETPRWAAGTVGDGRGTVTLAGAARGSGAGGKRRRRDGARGGARGAAAAGGAAQAQRTAQRRVSSPLVGGVVGGGGALFGFSLG</sequence>
<feature type="region of interest" description="Disordered" evidence="9">
    <location>
        <begin position="831"/>
        <end position="876"/>
    </location>
</feature>
<proteinExistence type="inferred from homology"/>
<dbReference type="Gene3D" id="3.40.50.12390">
    <property type="match status" value="2"/>
</dbReference>
<name>A0A8J5XR38_DIALT</name>
<protein>
    <recommendedName>
        <fullName evidence="8">5'-3' exoribonuclease</fullName>
        <ecNumber evidence="8">3.1.13.-</ecNumber>
    </recommendedName>
</protein>
<feature type="domain" description="Xrn1 N-terminal" evidence="10">
    <location>
        <begin position="1"/>
        <end position="253"/>
    </location>
</feature>
<dbReference type="InterPro" id="IPR004859">
    <property type="entry name" value="Xrn1_N"/>
</dbReference>
<evidence type="ECO:0000313" key="12">
    <source>
        <dbReference type="EMBL" id="KAG8467097.1"/>
    </source>
</evidence>
<dbReference type="GO" id="GO:0006397">
    <property type="term" value="P:mRNA processing"/>
    <property type="evidence" value="ECO:0007669"/>
    <property type="project" value="UniProtKB-UniRule"/>
</dbReference>
<evidence type="ECO:0000259" key="10">
    <source>
        <dbReference type="Pfam" id="PF03159"/>
    </source>
</evidence>
<evidence type="ECO:0000256" key="4">
    <source>
        <dbReference type="ARBA" id="ARBA00022722"/>
    </source>
</evidence>
<dbReference type="EC" id="3.1.13.-" evidence="8"/>
<keyword evidence="13" id="KW-1185">Reference proteome</keyword>
<dbReference type="GO" id="GO:0005634">
    <property type="term" value="C:nucleus"/>
    <property type="evidence" value="ECO:0007669"/>
    <property type="project" value="UniProtKB-SubCell"/>
</dbReference>
<dbReference type="CDD" id="cd18673">
    <property type="entry name" value="PIN_XRN1-2-like"/>
    <property type="match status" value="1"/>
</dbReference>
<evidence type="ECO:0000256" key="7">
    <source>
        <dbReference type="ARBA" id="ARBA00023242"/>
    </source>
</evidence>
<keyword evidence="3 8" id="KW-0507">mRNA processing</keyword>
<dbReference type="PANTHER" id="PTHR12341:SF41">
    <property type="entry name" value="5'-3' EXORIBONUCLEASE 2"/>
    <property type="match status" value="1"/>
</dbReference>
<comment type="similarity">
    <text evidence="2 8">Belongs to the 5'-3' exonuclease family. XRN2/RAT1 subfamily.</text>
</comment>
<evidence type="ECO:0000256" key="6">
    <source>
        <dbReference type="ARBA" id="ARBA00022839"/>
    </source>
</evidence>
<dbReference type="AlphaFoldDB" id="A0A8J5XR38"/>
<dbReference type="Pfam" id="PF03159">
    <property type="entry name" value="XRN_N"/>
    <property type="match status" value="1"/>
</dbReference>
<dbReference type="PANTHER" id="PTHR12341">
    <property type="entry name" value="5'-&gt;3' EXORIBONUCLEASE"/>
    <property type="match status" value="1"/>
</dbReference>
<dbReference type="GO" id="GO:0003723">
    <property type="term" value="F:RNA binding"/>
    <property type="evidence" value="ECO:0007669"/>
    <property type="project" value="TreeGrafter"/>
</dbReference>
<evidence type="ECO:0000256" key="2">
    <source>
        <dbReference type="ARBA" id="ARBA00006994"/>
    </source>
</evidence>
<dbReference type="OrthoDB" id="372487at2759"/>
<keyword evidence="7" id="KW-0539">Nucleus</keyword>
<keyword evidence="5 8" id="KW-0378">Hydrolase</keyword>
<dbReference type="GO" id="GO:0000956">
    <property type="term" value="P:nuclear-transcribed mRNA catabolic process"/>
    <property type="evidence" value="ECO:0007669"/>
    <property type="project" value="TreeGrafter"/>
</dbReference>
<dbReference type="OMA" id="ASHEPRW"/>
<evidence type="ECO:0000256" key="9">
    <source>
        <dbReference type="SAM" id="MobiDB-lite"/>
    </source>
</evidence>
<comment type="subcellular location">
    <subcellularLocation>
        <location evidence="1">Nucleus</location>
    </subcellularLocation>
</comment>
<dbReference type="InterPro" id="IPR017151">
    <property type="entry name" value="Xrn2/3/4"/>
</dbReference>
<dbReference type="InterPro" id="IPR027073">
    <property type="entry name" value="5_3_exoribonuclease"/>
</dbReference>
<dbReference type="GO" id="GO:0004534">
    <property type="term" value="F:5'-3' RNA exonuclease activity"/>
    <property type="evidence" value="ECO:0007669"/>
    <property type="project" value="UniProtKB-UniRule"/>
</dbReference>
<gene>
    <name evidence="12" type="ORF">KFE25_000413</name>
</gene>
<dbReference type="EMBL" id="JAGTXO010000006">
    <property type="protein sequence ID" value="KAG8467097.1"/>
    <property type="molecule type" value="Genomic_DNA"/>
</dbReference>
<keyword evidence="4 8" id="KW-0540">Nuclease</keyword>
<comment type="caution">
    <text evidence="12">The sequence shown here is derived from an EMBL/GenBank/DDBJ whole genome shotgun (WGS) entry which is preliminary data.</text>
</comment>
<organism evidence="12 13">
    <name type="scientific">Diacronema lutheri</name>
    <name type="common">Unicellular marine alga</name>
    <name type="synonym">Monochrysis lutheri</name>
    <dbReference type="NCBI Taxonomy" id="2081491"/>
    <lineage>
        <taxon>Eukaryota</taxon>
        <taxon>Haptista</taxon>
        <taxon>Haptophyta</taxon>
        <taxon>Pavlovophyceae</taxon>
        <taxon>Pavlovales</taxon>
        <taxon>Pavlovaceae</taxon>
        <taxon>Diacronema</taxon>
    </lineage>
</organism>
<dbReference type="Pfam" id="PF17846">
    <property type="entry name" value="XRN_M"/>
    <property type="match status" value="1"/>
</dbReference>
<comment type="function">
    <text evidence="8">Possesses 5'-&gt;3' exoribonuclease activity. May promote termination of transcription by RNA polymerase II.</text>
</comment>
<evidence type="ECO:0000259" key="11">
    <source>
        <dbReference type="Pfam" id="PF17846"/>
    </source>
</evidence>
<dbReference type="Proteomes" id="UP000751190">
    <property type="component" value="Unassembled WGS sequence"/>
</dbReference>
<dbReference type="Gene3D" id="1.25.40.1050">
    <property type="match status" value="1"/>
</dbReference>
<feature type="domain" description="Xrn1 helical" evidence="11">
    <location>
        <begin position="356"/>
        <end position="732"/>
    </location>
</feature>
<dbReference type="PIRSF" id="PIRSF037239">
    <property type="entry name" value="Exonuclease_Xrn2"/>
    <property type="match status" value="1"/>
</dbReference>
<evidence type="ECO:0000256" key="5">
    <source>
        <dbReference type="ARBA" id="ARBA00022801"/>
    </source>
</evidence>
<dbReference type="InterPro" id="IPR041412">
    <property type="entry name" value="Xrn1_helical"/>
</dbReference>
<accession>A0A8J5XR38</accession>
<reference evidence="12" key="1">
    <citation type="submission" date="2021-05" db="EMBL/GenBank/DDBJ databases">
        <title>The genome of the haptophyte Pavlova lutheri (Diacronema luteri, Pavlovales) - a model for lipid biosynthesis in eukaryotic algae.</title>
        <authorList>
            <person name="Hulatt C.J."/>
            <person name="Posewitz M.C."/>
        </authorList>
    </citation>
    <scope>NUCLEOTIDE SEQUENCE</scope>
    <source>
        <strain evidence="12">NIVA-4/92</strain>
    </source>
</reference>
<evidence type="ECO:0000256" key="1">
    <source>
        <dbReference type="ARBA" id="ARBA00004123"/>
    </source>
</evidence>
<feature type="compositionally biased region" description="Low complexity" evidence="9">
    <location>
        <begin position="855"/>
        <end position="876"/>
    </location>
</feature>
<keyword evidence="6 8" id="KW-0269">Exonuclease</keyword>
<evidence type="ECO:0000256" key="8">
    <source>
        <dbReference type="PIRNR" id="PIRNR037239"/>
    </source>
</evidence>